<name>A0A015YB66_BACFG</name>
<comment type="caution">
    <text evidence="1">The sequence shown here is derived from an EMBL/GenBank/DDBJ whole genome shotgun (WGS) entry which is preliminary data.</text>
</comment>
<reference evidence="1 2" key="1">
    <citation type="submission" date="2014-02" db="EMBL/GenBank/DDBJ databases">
        <authorList>
            <person name="Sears C."/>
            <person name="Carroll K."/>
            <person name="Sack B.R."/>
            <person name="Qadri F."/>
            <person name="Myers L.L."/>
            <person name="Chung G.-T."/>
            <person name="Escheverria P."/>
            <person name="Fraser C.M."/>
            <person name="Sadzewicz L."/>
            <person name="Shefchek K.A."/>
            <person name="Tallon L."/>
            <person name="Das S.P."/>
            <person name="Daugherty S."/>
            <person name="Mongodin E.F."/>
        </authorList>
    </citation>
    <scope>NUCLEOTIDE SEQUENCE [LARGE SCALE GENOMIC DNA]</scope>
    <source>
        <strain evidence="1 2">S36L11</strain>
    </source>
</reference>
<dbReference type="RefSeq" id="WP_005819406.1">
    <property type="nucleotide sequence ID" value="NZ_JGDJ01000170.1"/>
</dbReference>
<evidence type="ECO:0008006" key="3">
    <source>
        <dbReference type="Google" id="ProtNLM"/>
    </source>
</evidence>
<gene>
    <name evidence="1" type="ORF">M136_1625</name>
</gene>
<dbReference type="PATRIC" id="fig|1339327.3.peg.2267"/>
<dbReference type="Proteomes" id="UP000022082">
    <property type="component" value="Unassembled WGS sequence"/>
</dbReference>
<dbReference type="AlphaFoldDB" id="A0A015YB66"/>
<organism evidence="1 2">
    <name type="scientific">Bacteroides fragilis str. S36L11</name>
    <dbReference type="NCBI Taxonomy" id="1339327"/>
    <lineage>
        <taxon>Bacteria</taxon>
        <taxon>Pseudomonadati</taxon>
        <taxon>Bacteroidota</taxon>
        <taxon>Bacteroidia</taxon>
        <taxon>Bacteroidales</taxon>
        <taxon>Bacteroidaceae</taxon>
        <taxon>Bacteroides</taxon>
    </lineage>
</organism>
<dbReference type="EMBL" id="JGDJ01000170">
    <property type="protein sequence ID" value="EXZ29192.1"/>
    <property type="molecule type" value="Genomic_DNA"/>
</dbReference>
<proteinExistence type="predicted"/>
<protein>
    <recommendedName>
        <fullName evidence="3">Phage protein, HK97 gp10 family</fullName>
    </recommendedName>
</protein>
<sequence length="153" mass="16859">MSNIVQASYRVEVDASKVNALLAALNDKEAKKAIKSGLRKSASIIRKQAQKNWVASVPGGAGLKKEINIAVYRNASGARVDLLDKRRKGSKQFVLKFFESGTEQRATNRGANRGIIEATHFFKSAVDSKKSEAENSLERNILDSIQKVIDKKK</sequence>
<evidence type="ECO:0000313" key="2">
    <source>
        <dbReference type="Proteomes" id="UP000022082"/>
    </source>
</evidence>
<evidence type="ECO:0000313" key="1">
    <source>
        <dbReference type="EMBL" id="EXZ29192.1"/>
    </source>
</evidence>
<accession>A0A015YB66</accession>